<dbReference type="InterPro" id="IPR012999">
    <property type="entry name" value="Pyr_OxRdtase_I_AS"/>
</dbReference>
<evidence type="ECO:0000256" key="2">
    <source>
        <dbReference type="ARBA" id="ARBA00007532"/>
    </source>
</evidence>
<evidence type="ECO:0000256" key="3">
    <source>
        <dbReference type="ARBA" id="ARBA00022630"/>
    </source>
</evidence>
<evidence type="ECO:0000256" key="4">
    <source>
        <dbReference type="ARBA" id="ARBA00022827"/>
    </source>
</evidence>
<dbReference type="PIRSF" id="PIRSF000350">
    <property type="entry name" value="Mercury_reductase_MerA"/>
    <property type="match status" value="1"/>
</dbReference>
<evidence type="ECO:0000256" key="5">
    <source>
        <dbReference type="ARBA" id="ARBA00022857"/>
    </source>
</evidence>
<evidence type="ECO:0000259" key="10">
    <source>
        <dbReference type="Pfam" id="PF02852"/>
    </source>
</evidence>
<dbReference type="InterPro" id="IPR001100">
    <property type="entry name" value="Pyr_nuc-diS_OxRdtase"/>
</dbReference>
<keyword evidence="3 9" id="KW-0285">Flavoprotein</keyword>
<keyword evidence="4 9" id="KW-0274">FAD</keyword>
<gene>
    <name evidence="12" type="primary">rclA</name>
    <name evidence="12" type="ORF">LMG8286_00969</name>
</gene>
<evidence type="ECO:0000256" key="1">
    <source>
        <dbReference type="ARBA" id="ARBA00001974"/>
    </source>
</evidence>
<comment type="caution">
    <text evidence="12">The sequence shown here is derived from an EMBL/GenBank/DDBJ whole genome shotgun (WGS) entry which is preliminary data.</text>
</comment>
<accession>A0ABM8Q3I3</accession>
<dbReference type="RefSeq" id="WP_230056711.1">
    <property type="nucleotide sequence ID" value="NZ_CAJHOE010000001.1"/>
</dbReference>
<feature type="domain" description="FAD/NAD(P)-binding" evidence="11">
    <location>
        <begin position="3"/>
        <end position="299"/>
    </location>
</feature>
<keyword evidence="6 9" id="KW-0560">Oxidoreductase</keyword>
<dbReference type="PRINTS" id="PR00411">
    <property type="entry name" value="PNDRDTASEI"/>
</dbReference>
<organism evidence="12 13">
    <name type="scientific">Campylobacter suis</name>
    <dbReference type="NCBI Taxonomy" id="2790657"/>
    <lineage>
        <taxon>Bacteria</taxon>
        <taxon>Pseudomonadati</taxon>
        <taxon>Campylobacterota</taxon>
        <taxon>Epsilonproteobacteria</taxon>
        <taxon>Campylobacterales</taxon>
        <taxon>Campylobacteraceae</taxon>
        <taxon>Campylobacter</taxon>
    </lineage>
</organism>
<evidence type="ECO:0000256" key="6">
    <source>
        <dbReference type="ARBA" id="ARBA00023002"/>
    </source>
</evidence>
<dbReference type="PANTHER" id="PTHR43014">
    <property type="entry name" value="MERCURIC REDUCTASE"/>
    <property type="match status" value="1"/>
</dbReference>
<dbReference type="InterPro" id="IPR016156">
    <property type="entry name" value="FAD/NAD-linked_Rdtase_dimer_sf"/>
</dbReference>
<dbReference type="Gene3D" id="3.30.390.30">
    <property type="match status" value="1"/>
</dbReference>
<dbReference type="InterPro" id="IPR023753">
    <property type="entry name" value="FAD/NAD-binding_dom"/>
</dbReference>
<evidence type="ECO:0000313" key="12">
    <source>
        <dbReference type="EMBL" id="CAD7287397.1"/>
    </source>
</evidence>
<dbReference type="PROSITE" id="PS00076">
    <property type="entry name" value="PYRIDINE_REDOX_1"/>
    <property type="match status" value="1"/>
</dbReference>
<evidence type="ECO:0000256" key="8">
    <source>
        <dbReference type="ARBA" id="ARBA00023284"/>
    </source>
</evidence>
<dbReference type="Pfam" id="PF07992">
    <property type="entry name" value="Pyr_redox_2"/>
    <property type="match status" value="1"/>
</dbReference>
<proteinExistence type="inferred from homology"/>
<dbReference type="InterPro" id="IPR004099">
    <property type="entry name" value="Pyr_nucl-diS_OxRdtase_dimer"/>
</dbReference>
<sequence length="441" mass="48471">MKYDLIIIGFGKAGKTLAAKAVELGKKVALIEKNPQMYGGTCINIGCIPSKKLIMLSKEAKFHTDKKAYFKEAMSKKDTLIATLRAKNYAMLNDKENIDIIDGEASFLDSKTIKVVKSNKETLTLTADKIIINTGSIDKKPEILANSDKIYTSKELLSLSELPKHLVVVGSGFIGLEFASMYANFGSKVSILVRKDEFLPDEDDDIRDSIKQALNAQGIEILLSTIPKSVQDDTMICSCKNEEITIKADAFLFATGRVPNTKELNLKAASVSTNEREEIVVNEFLQTTNADIYAVGDAKGGELFTYISLDDFRIVFSHLFGNKSRSTKNRTIHANVLFTDTPLAKVGVSEKMTKNAKVLKIPLSSVPNAKILGKETGFLKAIIDQESREILGAAFHCENAHELINEMAIVMQLKAKADVFKNQIFTHPSTSEALNDLFAGA</sequence>
<name>A0ABM8Q3I3_9BACT</name>
<feature type="domain" description="Pyridine nucleotide-disulphide oxidoreductase dimerisation" evidence="10">
    <location>
        <begin position="334"/>
        <end position="436"/>
    </location>
</feature>
<reference evidence="12 13" key="1">
    <citation type="submission" date="2020-11" db="EMBL/GenBank/DDBJ databases">
        <authorList>
            <person name="Peeters C."/>
        </authorList>
    </citation>
    <scope>NUCLEOTIDE SEQUENCE [LARGE SCALE GENOMIC DNA]</scope>
    <source>
        <strain evidence="12 13">LMG 8286</strain>
    </source>
</reference>
<evidence type="ECO:0000313" key="13">
    <source>
        <dbReference type="Proteomes" id="UP000789359"/>
    </source>
</evidence>
<evidence type="ECO:0000259" key="11">
    <source>
        <dbReference type="Pfam" id="PF07992"/>
    </source>
</evidence>
<dbReference type="PRINTS" id="PR00368">
    <property type="entry name" value="FADPNR"/>
</dbReference>
<dbReference type="Gene3D" id="3.50.50.60">
    <property type="entry name" value="FAD/NAD(P)-binding domain"/>
    <property type="match status" value="2"/>
</dbReference>
<dbReference type="InterPro" id="IPR036188">
    <property type="entry name" value="FAD/NAD-bd_sf"/>
</dbReference>
<dbReference type="SUPFAM" id="SSF55424">
    <property type="entry name" value="FAD/NAD-linked reductases, dimerisation (C-terminal) domain"/>
    <property type="match status" value="1"/>
</dbReference>
<protein>
    <submittedName>
        <fullName evidence="12">Pyridine nucleotide-disulfide oxidoreductase RclA</fullName>
    </submittedName>
</protein>
<keyword evidence="13" id="KW-1185">Reference proteome</keyword>
<keyword evidence="7" id="KW-1015">Disulfide bond</keyword>
<dbReference type="Proteomes" id="UP000789359">
    <property type="component" value="Unassembled WGS sequence"/>
</dbReference>
<comment type="cofactor">
    <cofactor evidence="1">
        <name>FAD</name>
        <dbReference type="ChEBI" id="CHEBI:57692"/>
    </cofactor>
</comment>
<dbReference type="SUPFAM" id="SSF51905">
    <property type="entry name" value="FAD/NAD(P)-binding domain"/>
    <property type="match status" value="1"/>
</dbReference>
<dbReference type="PANTHER" id="PTHR43014:SF4">
    <property type="entry name" value="PYRIDINE NUCLEOTIDE-DISULFIDE OXIDOREDUCTASE RCLA-RELATED"/>
    <property type="match status" value="1"/>
</dbReference>
<dbReference type="Pfam" id="PF02852">
    <property type="entry name" value="Pyr_redox_dim"/>
    <property type="match status" value="1"/>
</dbReference>
<dbReference type="EMBL" id="CAJHOE010000001">
    <property type="protein sequence ID" value="CAD7287397.1"/>
    <property type="molecule type" value="Genomic_DNA"/>
</dbReference>
<evidence type="ECO:0000256" key="9">
    <source>
        <dbReference type="RuleBase" id="RU003691"/>
    </source>
</evidence>
<keyword evidence="8 9" id="KW-0676">Redox-active center</keyword>
<comment type="similarity">
    <text evidence="2 9">Belongs to the class-I pyridine nucleotide-disulfide oxidoreductase family.</text>
</comment>
<evidence type="ECO:0000256" key="7">
    <source>
        <dbReference type="ARBA" id="ARBA00023157"/>
    </source>
</evidence>
<keyword evidence="5" id="KW-0521">NADP</keyword>